<dbReference type="InterPro" id="IPR002048">
    <property type="entry name" value="EF_hand_dom"/>
</dbReference>
<evidence type="ECO:0000313" key="17">
    <source>
        <dbReference type="EMBL" id="KPI87789.1"/>
    </source>
</evidence>
<dbReference type="OrthoDB" id="186625at2759"/>
<feature type="signal peptide" evidence="15">
    <location>
        <begin position="1"/>
        <end position="19"/>
    </location>
</feature>
<dbReference type="PROSITE" id="PS50222">
    <property type="entry name" value="EF_HAND_2"/>
    <property type="match status" value="1"/>
</dbReference>
<feature type="compositionally biased region" description="Basic and acidic residues" evidence="14">
    <location>
        <begin position="309"/>
        <end position="320"/>
    </location>
</feature>
<feature type="region of interest" description="Disordered" evidence="14">
    <location>
        <begin position="306"/>
        <end position="347"/>
    </location>
</feature>
<feature type="compositionally biased region" description="Polar residues" evidence="14">
    <location>
        <begin position="392"/>
        <end position="402"/>
    </location>
</feature>
<dbReference type="GO" id="GO:0036444">
    <property type="term" value="P:calcium import into the mitochondrion"/>
    <property type="evidence" value="ECO:0007669"/>
    <property type="project" value="TreeGrafter"/>
</dbReference>
<feature type="domain" description="EF-hand" evidence="16">
    <location>
        <begin position="262"/>
        <end position="297"/>
    </location>
</feature>
<dbReference type="VEuPathDB" id="TriTrypDB:Lsey_0074_0210"/>
<dbReference type="GO" id="GO:0051560">
    <property type="term" value="P:mitochondrial calcium ion homeostasis"/>
    <property type="evidence" value="ECO:0007669"/>
    <property type="project" value="TreeGrafter"/>
</dbReference>
<evidence type="ECO:0000256" key="13">
    <source>
        <dbReference type="ARBA" id="ARBA00038333"/>
    </source>
</evidence>
<evidence type="ECO:0000256" key="10">
    <source>
        <dbReference type="ARBA" id="ARBA00023065"/>
    </source>
</evidence>
<organism evidence="17 18">
    <name type="scientific">Leptomonas seymouri</name>
    <dbReference type="NCBI Taxonomy" id="5684"/>
    <lineage>
        <taxon>Eukaryota</taxon>
        <taxon>Discoba</taxon>
        <taxon>Euglenozoa</taxon>
        <taxon>Kinetoplastea</taxon>
        <taxon>Metakinetoplastina</taxon>
        <taxon>Trypanosomatida</taxon>
        <taxon>Trypanosomatidae</taxon>
        <taxon>Leishmaniinae</taxon>
        <taxon>Leptomonas</taxon>
    </lineage>
</organism>
<evidence type="ECO:0000256" key="12">
    <source>
        <dbReference type="ARBA" id="ARBA00023136"/>
    </source>
</evidence>
<evidence type="ECO:0000259" key="16">
    <source>
        <dbReference type="PROSITE" id="PS50222"/>
    </source>
</evidence>
<keyword evidence="18" id="KW-1185">Reference proteome</keyword>
<dbReference type="InterPro" id="IPR039800">
    <property type="entry name" value="MICU1/2/3"/>
</dbReference>
<keyword evidence="10" id="KW-0406">Ion transport</keyword>
<keyword evidence="9" id="KW-0809">Transit peptide</keyword>
<feature type="region of interest" description="Disordered" evidence="14">
    <location>
        <begin position="119"/>
        <end position="148"/>
    </location>
</feature>
<feature type="compositionally biased region" description="Basic and acidic residues" evidence="14">
    <location>
        <begin position="332"/>
        <end position="347"/>
    </location>
</feature>
<dbReference type="SMART" id="SM00054">
    <property type="entry name" value="EFh"/>
    <property type="match status" value="3"/>
</dbReference>
<keyword evidence="11" id="KW-0496">Mitochondrion</keyword>
<feature type="chain" id="PRO_5005857239" description="EF-hand domain-containing protein" evidence="15">
    <location>
        <begin position="20"/>
        <end position="811"/>
    </location>
</feature>
<gene>
    <name evidence="17" type="ORF">ABL78_3147</name>
</gene>
<reference evidence="17 18" key="1">
    <citation type="journal article" date="2015" name="PLoS Pathog.">
        <title>Leptomonas seymouri: Adaptations to the Dixenous Life Cycle Analyzed by Genome Sequencing, Transcriptome Profiling and Co-infection with Leishmania donovani.</title>
        <authorList>
            <person name="Kraeva N."/>
            <person name="Butenko A."/>
            <person name="Hlavacova J."/>
            <person name="Kostygov A."/>
            <person name="Myskova J."/>
            <person name="Grybchuk D."/>
            <person name="Lestinova T."/>
            <person name="Votypka J."/>
            <person name="Volf P."/>
            <person name="Opperdoes F."/>
            <person name="Flegontov P."/>
            <person name="Lukes J."/>
            <person name="Yurchenko V."/>
        </authorList>
    </citation>
    <scope>NUCLEOTIDE SEQUENCE [LARGE SCALE GENOMIC DNA]</scope>
    <source>
        <strain evidence="17 18">ATCC 30220</strain>
    </source>
</reference>
<keyword evidence="5" id="KW-0479">Metal-binding</keyword>
<feature type="compositionally biased region" description="Polar residues" evidence="14">
    <location>
        <begin position="121"/>
        <end position="134"/>
    </location>
</feature>
<dbReference type="PANTHER" id="PTHR12294:SF1">
    <property type="entry name" value="CALCIUM UPTAKE PROTEIN 1, MITOCHONDRIAL"/>
    <property type="match status" value="1"/>
</dbReference>
<dbReference type="SUPFAM" id="SSF47473">
    <property type="entry name" value="EF-hand"/>
    <property type="match status" value="1"/>
</dbReference>
<evidence type="ECO:0000256" key="5">
    <source>
        <dbReference type="ARBA" id="ARBA00022723"/>
    </source>
</evidence>
<dbReference type="GO" id="GO:0005509">
    <property type="term" value="F:calcium ion binding"/>
    <property type="evidence" value="ECO:0007669"/>
    <property type="project" value="InterPro"/>
</dbReference>
<name>A0A0N0P6M5_LEPSE</name>
<keyword evidence="15" id="KW-0732">Signal</keyword>
<accession>A0A0N0P6M5</accession>
<evidence type="ECO:0000256" key="11">
    <source>
        <dbReference type="ARBA" id="ARBA00023128"/>
    </source>
</evidence>
<keyword evidence="8" id="KW-0106">Calcium</keyword>
<evidence type="ECO:0000256" key="8">
    <source>
        <dbReference type="ARBA" id="ARBA00022837"/>
    </source>
</evidence>
<sequence length="811" mass="88696">MSFARCAVLLSAGIAVGAGSAPYLCNTAPDPLPPSQRLPVLKDPLDKRKPNGVHALQHEKFLSTSASTDTATEHAHFAGADICVVASTIGNLSRLWGVAVGGAAQVGAAVMGGARRTAVASSQERTTTPASGKSTVAEPAADTKPLRNAPRKLKERFLHYAQRNPKSGEFVLTLEGFVRCMLLLPETVAEEEEPAHAPFLEAGHDMVMSAESRRVSQPSSWLQRFPPAVQRRFIHFFHCVDLDGTKEIDYAEFVVLFTFLSTRRQTLERAFRVFDLDDSGRLSEREFCRLLNTVMADPAVQVRYAPLESRGEGKGGEGRGEGSSGSIASRASELRSSERQRQKHKNDLKFEISSDVIRPLLFGPLPRHVGAPPGSTHCNDFSAPPAWRTWTLRGSQGGSTASAEDGGWREESLASRNQMTPAASSSAADAPVDVSASASWWRGAARKVMQSWPQPWRNEPAQLSSSAASSLGFALPSWLSELQQMAELDTLLETVSYPSFLYRMDYLRWELRAIEFGLCDPSNNGFISVEDFRTLLRRDCRAVLDGTKPITMHETAATAGKNTTAAAQPAGTALRPASVTWQEYQKLFDVIKESNVILQALKLMLDSLPPVPEDVLSGGAIPDDELRQATLAVQAVVQQTVLRYNNSTRKKEAHYKVVQGLNKDTNSGDTKPVGDAAVDDGTAAAVSDEAAAQGRYNEERFGLSANRAGSPEEKQKRARRLQATLVRPTALTWKQFGQALTAIDTVPRLSVREEALLRALINEGASDSLTPSEFARLCTMKETFFADHLPRFDKPQRNPVQQFFFCMQQLD</sequence>
<evidence type="ECO:0000256" key="2">
    <source>
        <dbReference type="ARBA" id="ARBA00004569"/>
    </source>
</evidence>
<dbReference type="Proteomes" id="UP000038009">
    <property type="component" value="Unassembled WGS sequence"/>
</dbReference>
<dbReference type="InterPro" id="IPR011992">
    <property type="entry name" value="EF-hand-dom_pair"/>
</dbReference>
<protein>
    <recommendedName>
        <fullName evidence="16">EF-hand domain-containing protein</fullName>
    </recommendedName>
</protein>
<dbReference type="Gene3D" id="1.10.238.10">
    <property type="entry name" value="EF-hand"/>
    <property type="match status" value="1"/>
</dbReference>
<evidence type="ECO:0000256" key="15">
    <source>
        <dbReference type="SAM" id="SignalP"/>
    </source>
</evidence>
<dbReference type="InterPro" id="IPR018247">
    <property type="entry name" value="EF_Hand_1_Ca_BS"/>
</dbReference>
<keyword evidence="4" id="KW-0109">Calcium transport</keyword>
<comment type="caution">
    <text evidence="17">The sequence shown here is derived from an EMBL/GenBank/DDBJ whole genome shotgun (WGS) entry which is preliminary data.</text>
</comment>
<comment type="similarity">
    <text evidence="13">Belongs to the MICU1 family. MICU1 subfamily.</text>
</comment>
<evidence type="ECO:0000256" key="3">
    <source>
        <dbReference type="ARBA" id="ARBA00022448"/>
    </source>
</evidence>
<dbReference type="PANTHER" id="PTHR12294">
    <property type="entry name" value="EF HAND DOMAIN FAMILY A1,A2-RELATED"/>
    <property type="match status" value="1"/>
</dbReference>
<evidence type="ECO:0000256" key="1">
    <source>
        <dbReference type="ARBA" id="ARBA00004273"/>
    </source>
</evidence>
<dbReference type="PROSITE" id="PS00018">
    <property type="entry name" value="EF_HAND_1"/>
    <property type="match status" value="2"/>
</dbReference>
<evidence type="ECO:0000256" key="6">
    <source>
        <dbReference type="ARBA" id="ARBA00022737"/>
    </source>
</evidence>
<evidence type="ECO:0000256" key="14">
    <source>
        <dbReference type="SAM" id="MobiDB-lite"/>
    </source>
</evidence>
<dbReference type="GO" id="GO:0005758">
    <property type="term" value="C:mitochondrial intermembrane space"/>
    <property type="evidence" value="ECO:0007669"/>
    <property type="project" value="UniProtKB-SubCell"/>
</dbReference>
<dbReference type="AlphaFoldDB" id="A0A0N0P6M5"/>
<evidence type="ECO:0000313" key="18">
    <source>
        <dbReference type="Proteomes" id="UP000038009"/>
    </source>
</evidence>
<keyword evidence="6" id="KW-0677">Repeat</keyword>
<comment type="subcellular location">
    <subcellularLocation>
        <location evidence="1">Mitochondrion inner membrane</location>
    </subcellularLocation>
    <subcellularLocation>
        <location evidence="2">Mitochondrion intermembrane space</location>
    </subcellularLocation>
</comment>
<evidence type="ECO:0000256" key="7">
    <source>
        <dbReference type="ARBA" id="ARBA00022792"/>
    </source>
</evidence>
<evidence type="ECO:0000256" key="4">
    <source>
        <dbReference type="ARBA" id="ARBA00022568"/>
    </source>
</evidence>
<keyword evidence="12" id="KW-0472">Membrane</keyword>
<dbReference type="EMBL" id="LJSK01000074">
    <property type="protein sequence ID" value="KPI87789.1"/>
    <property type="molecule type" value="Genomic_DNA"/>
</dbReference>
<feature type="region of interest" description="Disordered" evidence="14">
    <location>
        <begin position="389"/>
        <end position="430"/>
    </location>
</feature>
<dbReference type="GO" id="GO:1990246">
    <property type="term" value="C:uniplex complex"/>
    <property type="evidence" value="ECO:0007669"/>
    <property type="project" value="TreeGrafter"/>
</dbReference>
<feature type="compositionally biased region" description="Low complexity" evidence="14">
    <location>
        <begin position="421"/>
        <end position="430"/>
    </location>
</feature>
<dbReference type="OMA" id="LEGFVRC"/>
<keyword evidence="7" id="KW-0999">Mitochondrion inner membrane</keyword>
<keyword evidence="3" id="KW-0813">Transport</keyword>
<proteinExistence type="inferred from homology"/>
<evidence type="ECO:0000256" key="9">
    <source>
        <dbReference type="ARBA" id="ARBA00022946"/>
    </source>
</evidence>